<dbReference type="PANTHER" id="PTHR11439">
    <property type="entry name" value="GAG-POL-RELATED RETROTRANSPOSON"/>
    <property type="match status" value="1"/>
</dbReference>
<dbReference type="EMBL" id="CM003610">
    <property type="protein sequence ID" value="KYP61361.1"/>
    <property type="molecule type" value="Genomic_DNA"/>
</dbReference>
<evidence type="ECO:0000259" key="1">
    <source>
        <dbReference type="Pfam" id="PF07727"/>
    </source>
</evidence>
<keyword evidence="3" id="KW-1185">Reference proteome</keyword>
<dbReference type="Pfam" id="PF07727">
    <property type="entry name" value="RVT_2"/>
    <property type="match status" value="1"/>
</dbReference>
<name>A0A151T2Y5_CAJCA</name>
<protein>
    <recommendedName>
        <fullName evidence="1">Reverse transcriptase Ty1/copia-type domain-containing protein</fullName>
    </recommendedName>
</protein>
<organism evidence="2 3">
    <name type="scientific">Cajanus cajan</name>
    <name type="common">Pigeon pea</name>
    <name type="synonym">Cajanus indicus</name>
    <dbReference type="NCBI Taxonomy" id="3821"/>
    <lineage>
        <taxon>Eukaryota</taxon>
        <taxon>Viridiplantae</taxon>
        <taxon>Streptophyta</taxon>
        <taxon>Embryophyta</taxon>
        <taxon>Tracheophyta</taxon>
        <taxon>Spermatophyta</taxon>
        <taxon>Magnoliopsida</taxon>
        <taxon>eudicotyledons</taxon>
        <taxon>Gunneridae</taxon>
        <taxon>Pentapetalae</taxon>
        <taxon>rosids</taxon>
        <taxon>fabids</taxon>
        <taxon>Fabales</taxon>
        <taxon>Fabaceae</taxon>
        <taxon>Papilionoideae</taxon>
        <taxon>50 kb inversion clade</taxon>
        <taxon>NPAAA clade</taxon>
        <taxon>indigoferoid/millettioid clade</taxon>
        <taxon>Phaseoleae</taxon>
        <taxon>Cajanus</taxon>
    </lineage>
</organism>
<dbReference type="InterPro" id="IPR013103">
    <property type="entry name" value="RVT_2"/>
</dbReference>
<dbReference type="AlphaFoldDB" id="A0A151T2Y5"/>
<dbReference type="STRING" id="3821.A0A151T2Y5"/>
<feature type="domain" description="Reverse transcriptase Ty1/copia-type" evidence="1">
    <location>
        <begin position="1"/>
        <end position="50"/>
    </location>
</feature>
<reference evidence="2 3" key="1">
    <citation type="journal article" date="2012" name="Nat. Biotechnol.">
        <title>Draft genome sequence of pigeonpea (Cajanus cajan), an orphan legume crop of resource-poor farmers.</title>
        <authorList>
            <person name="Varshney R.K."/>
            <person name="Chen W."/>
            <person name="Li Y."/>
            <person name="Bharti A.K."/>
            <person name="Saxena R.K."/>
            <person name="Schlueter J.A."/>
            <person name="Donoghue M.T."/>
            <person name="Azam S."/>
            <person name="Fan G."/>
            <person name="Whaley A.M."/>
            <person name="Farmer A.D."/>
            <person name="Sheridan J."/>
            <person name="Iwata A."/>
            <person name="Tuteja R."/>
            <person name="Penmetsa R.V."/>
            <person name="Wu W."/>
            <person name="Upadhyaya H.D."/>
            <person name="Yang S.P."/>
            <person name="Shah T."/>
            <person name="Saxena K.B."/>
            <person name="Michael T."/>
            <person name="McCombie W.R."/>
            <person name="Yang B."/>
            <person name="Zhang G."/>
            <person name="Yang H."/>
            <person name="Wang J."/>
            <person name="Spillane C."/>
            <person name="Cook D.R."/>
            <person name="May G.D."/>
            <person name="Xu X."/>
            <person name="Jackson S.A."/>
        </authorList>
    </citation>
    <scope>NUCLEOTIDE SEQUENCE [LARGE SCALE GENOMIC DNA]</scope>
    <source>
        <strain evidence="3">cv. Asha</strain>
    </source>
</reference>
<dbReference type="Proteomes" id="UP000075243">
    <property type="component" value="Chromosome 8"/>
</dbReference>
<proteinExistence type="predicted"/>
<dbReference type="CDD" id="cd09272">
    <property type="entry name" value="RNase_HI_RT_Ty1"/>
    <property type="match status" value="1"/>
</dbReference>
<dbReference type="Gramene" id="C.cajan_15404.t">
    <property type="protein sequence ID" value="C.cajan_15404.t"/>
    <property type="gene ID" value="C.cajan_15404"/>
</dbReference>
<sequence length="151" mass="16993">MKDLGILKYFLGVEVARNATGIFVCQHKYILDIISKTGLLGAKPAHVPVELNQKLALAQCPLLDQPERYKCLVGSVGEYHSMAATTCELKWLKGILSNLWIMQSQPMQLYCDSLVTLHIAKNSIFHERTKQIEIDCHFVHVELVKGTIKTT</sequence>
<evidence type="ECO:0000313" key="3">
    <source>
        <dbReference type="Proteomes" id="UP000075243"/>
    </source>
</evidence>
<evidence type="ECO:0000313" key="2">
    <source>
        <dbReference type="EMBL" id="KYP61361.1"/>
    </source>
</evidence>
<accession>A0A151T2Y5</accession>
<gene>
    <name evidence="2" type="ORF">KK1_015848</name>
</gene>
<dbReference type="OMA" id="QIEIDCH"/>
<dbReference type="PANTHER" id="PTHR11439:SF470">
    <property type="entry name" value="CYSTEINE-RICH RLK (RECEPTOR-LIKE PROTEIN KINASE) 8"/>
    <property type="match status" value="1"/>
</dbReference>